<gene>
    <name evidence="2" type="ORF">KALB_8045</name>
</gene>
<dbReference type="STRING" id="1449976.KALB_8045"/>
<feature type="transmembrane region" description="Helical" evidence="1">
    <location>
        <begin position="90"/>
        <end position="111"/>
    </location>
</feature>
<keyword evidence="3" id="KW-1185">Reference proteome</keyword>
<dbReference type="HOGENOM" id="CLU_1813277_0_0_11"/>
<keyword evidence="1" id="KW-0812">Transmembrane</keyword>
<protein>
    <submittedName>
        <fullName evidence="2">Uncharacterized protein</fullName>
    </submittedName>
</protein>
<keyword evidence="1" id="KW-1133">Transmembrane helix</keyword>
<evidence type="ECO:0000313" key="3">
    <source>
        <dbReference type="Proteomes" id="UP000019225"/>
    </source>
</evidence>
<feature type="transmembrane region" description="Helical" evidence="1">
    <location>
        <begin position="59"/>
        <end position="78"/>
    </location>
</feature>
<proteinExistence type="predicted"/>
<accession>W5WKL2</accession>
<dbReference type="KEGG" id="kal:KALB_8045"/>
<evidence type="ECO:0000256" key="1">
    <source>
        <dbReference type="SAM" id="Phobius"/>
    </source>
</evidence>
<dbReference type="EMBL" id="CP007155">
    <property type="protein sequence ID" value="AHI01403.1"/>
    <property type="molecule type" value="Genomic_DNA"/>
</dbReference>
<name>W5WKL2_9PSEU</name>
<keyword evidence="1" id="KW-0472">Membrane</keyword>
<sequence>MAPLFSLLVTGRLRHHIGGVDTFGSFPTDGSSRRHSFGVSPLSGDVAVRNNVRRLVRGTLAVSGLVSALALTGAGTAAADTIESKVPVAIDGPVAALAILLGVGGMVAGLWRHRRRVVQQAREQAAEAAAAIVDPTPAPTQV</sequence>
<evidence type="ECO:0000313" key="2">
    <source>
        <dbReference type="EMBL" id="AHI01403.1"/>
    </source>
</evidence>
<organism evidence="2 3">
    <name type="scientific">Kutzneria albida DSM 43870</name>
    <dbReference type="NCBI Taxonomy" id="1449976"/>
    <lineage>
        <taxon>Bacteria</taxon>
        <taxon>Bacillati</taxon>
        <taxon>Actinomycetota</taxon>
        <taxon>Actinomycetes</taxon>
        <taxon>Pseudonocardiales</taxon>
        <taxon>Pseudonocardiaceae</taxon>
        <taxon>Kutzneria</taxon>
    </lineage>
</organism>
<dbReference type="AlphaFoldDB" id="W5WKL2"/>
<reference evidence="2 3" key="1">
    <citation type="journal article" date="2014" name="BMC Genomics">
        <title>Complete genome sequence of producer of the glycopeptide antibiotic Aculeximycin Kutzneria albida DSM 43870T, a representative of minor genus of Pseudonocardiaceae.</title>
        <authorList>
            <person name="Rebets Y."/>
            <person name="Tokovenko B."/>
            <person name="Lushchyk I."/>
            <person name="Ruckert C."/>
            <person name="Zaburannyi N."/>
            <person name="Bechthold A."/>
            <person name="Kalinowski J."/>
            <person name="Luzhetskyy A."/>
        </authorList>
    </citation>
    <scope>NUCLEOTIDE SEQUENCE [LARGE SCALE GENOMIC DNA]</scope>
    <source>
        <strain evidence="2">DSM 43870</strain>
    </source>
</reference>
<dbReference type="Proteomes" id="UP000019225">
    <property type="component" value="Chromosome"/>
</dbReference>